<organism evidence="2">
    <name type="scientific">marine sediment metagenome</name>
    <dbReference type="NCBI Taxonomy" id="412755"/>
    <lineage>
        <taxon>unclassified sequences</taxon>
        <taxon>metagenomes</taxon>
        <taxon>ecological metagenomes</taxon>
    </lineage>
</organism>
<proteinExistence type="predicted"/>
<feature type="transmembrane region" description="Helical" evidence="1">
    <location>
        <begin position="21"/>
        <end position="39"/>
    </location>
</feature>
<keyword evidence="1" id="KW-0472">Membrane</keyword>
<keyword evidence="1" id="KW-1133">Transmembrane helix</keyword>
<comment type="caution">
    <text evidence="2">The sequence shown here is derived from an EMBL/GenBank/DDBJ whole genome shotgun (WGS) entry which is preliminary data.</text>
</comment>
<keyword evidence="1" id="KW-0812">Transmembrane</keyword>
<feature type="transmembrane region" description="Helical" evidence="1">
    <location>
        <begin position="51"/>
        <end position="74"/>
    </location>
</feature>
<protein>
    <submittedName>
        <fullName evidence="2">Uncharacterized protein</fullName>
    </submittedName>
</protein>
<evidence type="ECO:0000313" key="2">
    <source>
        <dbReference type="EMBL" id="GAI88793.1"/>
    </source>
</evidence>
<reference evidence="2" key="1">
    <citation type="journal article" date="2014" name="Front. Microbiol.">
        <title>High frequency of phylogenetically diverse reductive dehalogenase-homologous genes in deep subseafloor sedimentary metagenomes.</title>
        <authorList>
            <person name="Kawai M."/>
            <person name="Futagami T."/>
            <person name="Toyoda A."/>
            <person name="Takaki Y."/>
            <person name="Nishi S."/>
            <person name="Hori S."/>
            <person name="Arai W."/>
            <person name="Tsubouchi T."/>
            <person name="Morono Y."/>
            <person name="Uchiyama I."/>
            <person name="Ito T."/>
            <person name="Fujiyama A."/>
            <person name="Inagaki F."/>
            <person name="Takami H."/>
        </authorList>
    </citation>
    <scope>NUCLEOTIDE SEQUENCE</scope>
    <source>
        <strain evidence="2">Expedition CK06-06</strain>
    </source>
</reference>
<dbReference type="EMBL" id="BARW01021445">
    <property type="protein sequence ID" value="GAI88793.1"/>
    <property type="molecule type" value="Genomic_DNA"/>
</dbReference>
<evidence type="ECO:0000256" key="1">
    <source>
        <dbReference type="SAM" id="Phobius"/>
    </source>
</evidence>
<dbReference type="AlphaFoldDB" id="X1S795"/>
<gene>
    <name evidence="2" type="ORF">S12H4_36028</name>
</gene>
<sequence>MIEYVHKHIVGELQQNTRTDIIFIITAILLNLVALGINSGVSFDAKEDTSLFIVMFIVVALIIVVNLIVVIGLLKGKQTRGKLIGGLLKTGEFICATSRARKILDKGQGIY</sequence>
<accession>X1S795</accession>
<name>X1S795_9ZZZZ</name>